<dbReference type="InterPro" id="IPR019554">
    <property type="entry name" value="Soluble_ligand-bd"/>
</dbReference>
<feature type="transmembrane region" description="Helical" evidence="2">
    <location>
        <begin position="304"/>
        <end position="323"/>
    </location>
</feature>
<dbReference type="HOGENOM" id="CLU_511743_0_0_11"/>
<dbReference type="PANTHER" id="PTHR21180:SF32">
    <property type="entry name" value="ENDONUCLEASE_EXONUCLEASE_PHOSPHATASE FAMILY DOMAIN-CONTAINING PROTEIN 1"/>
    <property type="match status" value="1"/>
</dbReference>
<feature type="domain" description="Helix-hairpin-helix DNA-binding motif class 1" evidence="3">
    <location>
        <begin position="510"/>
        <end position="529"/>
    </location>
</feature>
<dbReference type="InterPro" id="IPR003583">
    <property type="entry name" value="Hlx-hairpin-Hlx_DNA-bd_motif"/>
</dbReference>
<dbReference type="Pfam" id="PF10531">
    <property type="entry name" value="SLBB"/>
    <property type="match status" value="1"/>
</dbReference>
<feature type="compositionally biased region" description="Basic and acidic residues" evidence="1">
    <location>
        <begin position="138"/>
        <end position="149"/>
    </location>
</feature>
<dbReference type="InterPro" id="IPR051675">
    <property type="entry name" value="Endo/Exo/Phosphatase_dom_1"/>
</dbReference>
<name>Q5Z014_NOCFA</name>
<feature type="region of interest" description="Disordered" evidence="1">
    <location>
        <begin position="445"/>
        <end position="464"/>
    </location>
</feature>
<feature type="region of interest" description="Disordered" evidence="1">
    <location>
        <begin position="347"/>
        <end position="370"/>
    </location>
</feature>
<evidence type="ECO:0000256" key="1">
    <source>
        <dbReference type="SAM" id="MobiDB-lite"/>
    </source>
</evidence>
<keyword evidence="2" id="KW-0812">Transmembrane</keyword>
<sequence length="532" mass="54141">MRATPGWLCTARDWSTGALFSLVGAPARRAPRPSVAAMPRHDERERIRRRLGVLTERVGASRAAAIPPGRPAVVAHTGHRSPASTPHRSGRPGRSRAAAPARWDRDDLPDNDLERDAEVPLAGAFGEDEARPGLVDTALRRSDTGDGRSGDGWIGDGRSGDGRVGDGRTGVGRIGDGRSGDGRTGVGRTGVGRSGDGRSGDGRGSVAEAGSALDLGDDTGPPDPDRHGAPARPEVRTSTARASSAARRDAAWGAAQAPADIAADEFAEVDEPEWLREPQAPEPWTRRLVPERFRGARVDPGRRGAVTLVLVGVLAVLVTAFVLTRAQPVTHPVPPLASVRTTTAPPGVPVSGAARTQAAAPGSVPVPETPPATGELVVSVVGLVHRGGLVRLPAGARVADALAAAGGPRDGADLTGLNLAQRVQDGDQILVGAAAPTGDGPRLGSATISAGGAGGAAGTTTGAPVPGTAGKIDLNTATEAQLDALPGVGPVTARAILAWRTANGRFTAVDQLAEVDGIGPARLARLRELVTV</sequence>
<dbReference type="EMBL" id="AP006618">
    <property type="protein sequence ID" value="BAD56227.1"/>
    <property type="molecule type" value="Genomic_DNA"/>
</dbReference>
<dbReference type="SMART" id="SM00278">
    <property type="entry name" value="HhH1"/>
    <property type="match status" value="2"/>
</dbReference>
<dbReference type="InterPro" id="IPR010994">
    <property type="entry name" value="RuvA_2-like"/>
</dbReference>
<feature type="compositionally biased region" description="Low complexity" evidence="1">
    <location>
        <begin position="238"/>
        <end position="257"/>
    </location>
</feature>
<keyword evidence="4" id="KW-0238">DNA-binding</keyword>
<dbReference type="GO" id="GO:0006281">
    <property type="term" value="P:DNA repair"/>
    <property type="evidence" value="ECO:0007669"/>
    <property type="project" value="InterPro"/>
</dbReference>
<proteinExistence type="predicted"/>
<feature type="compositionally biased region" description="Gly residues" evidence="1">
    <location>
        <begin position="182"/>
        <end position="194"/>
    </location>
</feature>
<dbReference type="GO" id="GO:0015628">
    <property type="term" value="P:protein secretion by the type II secretion system"/>
    <property type="evidence" value="ECO:0007669"/>
    <property type="project" value="TreeGrafter"/>
</dbReference>
<protein>
    <submittedName>
        <fullName evidence="4">Putative DNA-binding protein</fullName>
    </submittedName>
</protein>
<evidence type="ECO:0000259" key="3">
    <source>
        <dbReference type="SMART" id="SM00278"/>
    </source>
</evidence>
<gene>
    <name evidence="4" type="ordered locus">NFA_13820</name>
</gene>
<dbReference type="Proteomes" id="UP000006820">
    <property type="component" value="Chromosome"/>
</dbReference>
<dbReference type="AlphaFoldDB" id="Q5Z014"/>
<evidence type="ECO:0000313" key="4">
    <source>
        <dbReference type="EMBL" id="BAD56227.1"/>
    </source>
</evidence>
<dbReference type="Pfam" id="PF12836">
    <property type="entry name" value="HHH_3"/>
    <property type="match status" value="1"/>
</dbReference>
<dbReference type="Gene3D" id="1.10.150.320">
    <property type="entry name" value="Photosystem II 12 kDa extrinsic protein"/>
    <property type="match status" value="1"/>
</dbReference>
<accession>Q5Z014</accession>
<dbReference type="eggNOG" id="COG1555">
    <property type="taxonomic scope" value="Bacteria"/>
</dbReference>
<feature type="domain" description="Helix-hairpin-helix DNA-binding motif class 1" evidence="3">
    <location>
        <begin position="480"/>
        <end position="499"/>
    </location>
</feature>
<feature type="region of interest" description="Disordered" evidence="1">
    <location>
        <begin position="62"/>
        <end position="257"/>
    </location>
</feature>
<dbReference type="GO" id="GO:0003677">
    <property type="term" value="F:DNA binding"/>
    <property type="evidence" value="ECO:0007669"/>
    <property type="project" value="UniProtKB-KW"/>
</dbReference>
<dbReference type="PANTHER" id="PTHR21180">
    <property type="entry name" value="ENDONUCLEASE/EXONUCLEASE/PHOSPHATASE FAMILY DOMAIN-CONTAINING PROTEIN 1"/>
    <property type="match status" value="1"/>
</dbReference>
<keyword evidence="2" id="KW-0472">Membrane</keyword>
<dbReference type="KEGG" id="nfa:NFA_13820"/>
<organism evidence="4 5">
    <name type="scientific">Nocardia farcinica (strain IFM 10152)</name>
    <dbReference type="NCBI Taxonomy" id="247156"/>
    <lineage>
        <taxon>Bacteria</taxon>
        <taxon>Bacillati</taxon>
        <taxon>Actinomycetota</taxon>
        <taxon>Actinomycetes</taxon>
        <taxon>Mycobacteriales</taxon>
        <taxon>Nocardiaceae</taxon>
        <taxon>Nocardia</taxon>
    </lineage>
</organism>
<feature type="compositionally biased region" description="Basic and acidic residues" evidence="1">
    <location>
        <begin position="102"/>
        <end position="118"/>
    </location>
</feature>
<keyword evidence="2" id="KW-1133">Transmembrane helix</keyword>
<reference evidence="4 5" key="1">
    <citation type="journal article" date="2004" name="Proc. Natl. Acad. Sci. U.S.A.">
        <title>The complete genomic sequence of Nocardia farcinica IFM 10152.</title>
        <authorList>
            <person name="Ishikawa J."/>
            <person name="Yamashita A."/>
            <person name="Mikami Y."/>
            <person name="Hoshino Y."/>
            <person name="Kurita H."/>
            <person name="Hotta K."/>
            <person name="Shiba T."/>
            <person name="Hattori M."/>
        </authorList>
    </citation>
    <scope>NUCLEOTIDE SEQUENCE [LARGE SCALE GENOMIC DNA]</scope>
    <source>
        <strain evidence="4 5">IFM 10152</strain>
    </source>
</reference>
<evidence type="ECO:0000313" key="5">
    <source>
        <dbReference type="Proteomes" id="UP000006820"/>
    </source>
</evidence>
<dbReference type="GO" id="GO:0015627">
    <property type="term" value="C:type II protein secretion system complex"/>
    <property type="evidence" value="ECO:0007669"/>
    <property type="project" value="TreeGrafter"/>
</dbReference>
<dbReference type="SUPFAM" id="SSF47781">
    <property type="entry name" value="RuvA domain 2-like"/>
    <property type="match status" value="1"/>
</dbReference>
<dbReference type="STRING" id="247156.NFA_13820"/>
<keyword evidence="5" id="KW-1185">Reference proteome</keyword>
<evidence type="ECO:0000256" key="2">
    <source>
        <dbReference type="SAM" id="Phobius"/>
    </source>
</evidence>